<reference evidence="2 3" key="2">
    <citation type="submission" date="2024-06" db="EMBL/GenBank/DDBJ databases">
        <title>Thioclava kandeliae sp. nov. from a rhizosphere soil sample of Kandelia candel in a mangrove.</title>
        <authorList>
            <person name="Mu T."/>
        </authorList>
    </citation>
    <scope>NUCLEOTIDE SEQUENCE [LARGE SCALE GENOMIC DNA]</scope>
    <source>
        <strain evidence="2 3">CPCC 100088</strain>
    </source>
</reference>
<proteinExistence type="predicted"/>
<dbReference type="Proteomes" id="UP001438953">
    <property type="component" value="Unassembled WGS sequence"/>
</dbReference>
<evidence type="ECO:0000313" key="2">
    <source>
        <dbReference type="EMBL" id="MER5172458.1"/>
    </source>
</evidence>
<organism evidence="2 3">
    <name type="scientific">Thioclava kandeliae</name>
    <dbReference type="NCBI Taxonomy" id="3070818"/>
    <lineage>
        <taxon>Bacteria</taxon>
        <taxon>Pseudomonadati</taxon>
        <taxon>Pseudomonadota</taxon>
        <taxon>Alphaproteobacteria</taxon>
        <taxon>Rhodobacterales</taxon>
        <taxon>Paracoccaceae</taxon>
        <taxon>Thioclava</taxon>
    </lineage>
</organism>
<dbReference type="InterPro" id="IPR039422">
    <property type="entry name" value="MarR/SlyA-like"/>
</dbReference>
<evidence type="ECO:0000259" key="1">
    <source>
        <dbReference type="PROSITE" id="PS50995"/>
    </source>
</evidence>
<dbReference type="SUPFAM" id="SSF46785">
    <property type="entry name" value="Winged helix' DNA-binding domain"/>
    <property type="match status" value="1"/>
</dbReference>
<keyword evidence="3" id="KW-1185">Reference proteome</keyword>
<feature type="domain" description="HTH marR-type" evidence="1">
    <location>
        <begin position="22"/>
        <end position="160"/>
    </location>
</feature>
<evidence type="ECO:0000313" key="3">
    <source>
        <dbReference type="Proteomes" id="UP001438953"/>
    </source>
</evidence>
<comment type="caution">
    <text evidence="2">The sequence shown here is derived from an EMBL/GenBank/DDBJ whole genome shotgun (WGS) entry which is preliminary data.</text>
</comment>
<dbReference type="PANTHER" id="PTHR33164">
    <property type="entry name" value="TRANSCRIPTIONAL REGULATOR, MARR FAMILY"/>
    <property type="match status" value="1"/>
</dbReference>
<dbReference type="Pfam" id="PF01047">
    <property type="entry name" value="MarR"/>
    <property type="match status" value="1"/>
</dbReference>
<dbReference type="InterPro" id="IPR036388">
    <property type="entry name" value="WH-like_DNA-bd_sf"/>
</dbReference>
<dbReference type="InterPro" id="IPR036390">
    <property type="entry name" value="WH_DNA-bd_sf"/>
</dbReference>
<dbReference type="PROSITE" id="PS50995">
    <property type="entry name" value="HTH_MARR_2"/>
    <property type="match status" value="1"/>
</dbReference>
<dbReference type="PANTHER" id="PTHR33164:SF57">
    <property type="entry name" value="MARR-FAMILY TRANSCRIPTIONAL REGULATOR"/>
    <property type="match status" value="1"/>
</dbReference>
<dbReference type="InterPro" id="IPR000835">
    <property type="entry name" value="HTH_MarR-typ"/>
</dbReference>
<protein>
    <submittedName>
        <fullName evidence="2">MarR family transcriptional regulator</fullName>
    </submittedName>
</protein>
<gene>
    <name evidence="2" type="ORF">VSX56_11795</name>
</gene>
<dbReference type="SMART" id="SM00347">
    <property type="entry name" value="HTH_MARR"/>
    <property type="match status" value="1"/>
</dbReference>
<dbReference type="Gene3D" id="1.10.10.10">
    <property type="entry name" value="Winged helix-like DNA-binding domain superfamily/Winged helix DNA-binding domain"/>
    <property type="match status" value="1"/>
</dbReference>
<dbReference type="EMBL" id="JAYWLC010000008">
    <property type="protein sequence ID" value="MER5172458.1"/>
    <property type="molecule type" value="Genomic_DNA"/>
</dbReference>
<dbReference type="RefSeq" id="WP_339115424.1">
    <property type="nucleotide sequence ID" value="NZ_JAYWLC010000008.1"/>
</dbReference>
<name>A0ABV1SHT1_9RHOB</name>
<dbReference type="PRINTS" id="PR00598">
    <property type="entry name" value="HTHMARR"/>
</dbReference>
<accession>A0ABV1SHT1</accession>
<sequence length="168" mass="19256">MADFLPQHDDDDPPMVIGGHRIDILEGTLSWYIRSIDSLVSRDLDRRMAHLEIAKGKGKITALLLVDDYPGIRPSEIAEVLMRDRPATGRILDRMVEQGVIRREPSPDDQRAQSLFITEKGHALSLEVREIIRKQEAEFFQMIPAPERDAFKRMLKSAYINLRKAAHE</sequence>
<reference evidence="2 3" key="1">
    <citation type="submission" date="2024-01" db="EMBL/GenBank/DDBJ databases">
        <authorList>
            <person name="Deng Y."/>
            <person name="Su J."/>
        </authorList>
    </citation>
    <scope>NUCLEOTIDE SEQUENCE [LARGE SCALE GENOMIC DNA]</scope>
    <source>
        <strain evidence="2 3">CPCC 100088</strain>
    </source>
</reference>